<gene>
    <name evidence="2" type="ORF">IPJ38_01005</name>
</gene>
<sequence length="112" mass="12447">MSSFLIKNKSRSPPGFLPGWPWLQSSITPVAQVTRRPVGFISWFICLPRLQRHFASERRSWRRCFGLAASLVVGAITAAVIATIAFFKGDFGRNMALAFGKMAQILEDLTAC</sequence>
<keyword evidence="1" id="KW-0472">Membrane</keyword>
<proteinExistence type="predicted"/>
<dbReference type="Proteomes" id="UP000739411">
    <property type="component" value="Unassembled WGS sequence"/>
</dbReference>
<name>A0A935JUB1_9RHOO</name>
<reference evidence="2 3" key="1">
    <citation type="submission" date="2020-10" db="EMBL/GenBank/DDBJ databases">
        <title>Connecting structure to function with the recovery of over 1000 high-quality activated sludge metagenome-assembled genomes encoding full-length rRNA genes using long-read sequencing.</title>
        <authorList>
            <person name="Singleton C.M."/>
            <person name="Petriglieri F."/>
            <person name="Kristensen J.M."/>
            <person name="Kirkegaard R.H."/>
            <person name="Michaelsen T.Y."/>
            <person name="Andersen M.H."/>
            <person name="Karst S.M."/>
            <person name="Dueholm M.S."/>
            <person name="Nielsen P.H."/>
            <person name="Albertsen M."/>
        </authorList>
    </citation>
    <scope>NUCLEOTIDE SEQUENCE [LARGE SCALE GENOMIC DNA]</scope>
    <source>
        <strain evidence="2">EsbW_18-Q3-R4-48_BATAC.463</strain>
    </source>
</reference>
<organism evidence="2 3">
    <name type="scientific">Candidatus Dechloromonas phosphorivorans</name>
    <dbReference type="NCBI Taxonomy" id="2899244"/>
    <lineage>
        <taxon>Bacteria</taxon>
        <taxon>Pseudomonadati</taxon>
        <taxon>Pseudomonadota</taxon>
        <taxon>Betaproteobacteria</taxon>
        <taxon>Rhodocyclales</taxon>
        <taxon>Azonexaceae</taxon>
        <taxon>Dechloromonas</taxon>
    </lineage>
</organism>
<accession>A0A935JUB1</accession>
<protein>
    <submittedName>
        <fullName evidence="2">Uncharacterized protein</fullName>
    </submittedName>
</protein>
<comment type="caution">
    <text evidence="2">The sequence shown here is derived from an EMBL/GenBank/DDBJ whole genome shotgun (WGS) entry which is preliminary data.</text>
</comment>
<dbReference type="AlphaFoldDB" id="A0A935JUB1"/>
<dbReference type="EMBL" id="JADJMS010000004">
    <property type="protein sequence ID" value="MBK7413902.1"/>
    <property type="molecule type" value="Genomic_DNA"/>
</dbReference>
<evidence type="ECO:0000313" key="2">
    <source>
        <dbReference type="EMBL" id="MBK7413902.1"/>
    </source>
</evidence>
<keyword evidence="1" id="KW-1133">Transmembrane helix</keyword>
<feature type="transmembrane region" description="Helical" evidence="1">
    <location>
        <begin position="64"/>
        <end position="87"/>
    </location>
</feature>
<evidence type="ECO:0000256" key="1">
    <source>
        <dbReference type="SAM" id="Phobius"/>
    </source>
</evidence>
<evidence type="ECO:0000313" key="3">
    <source>
        <dbReference type="Proteomes" id="UP000739411"/>
    </source>
</evidence>
<keyword evidence="1" id="KW-0812">Transmembrane</keyword>